<evidence type="ECO:0000313" key="3">
    <source>
        <dbReference type="Proteomes" id="UP001215280"/>
    </source>
</evidence>
<dbReference type="AlphaFoldDB" id="A0AAD7NKP6"/>
<dbReference type="EMBL" id="JARJLG010000037">
    <property type="protein sequence ID" value="KAJ7764505.1"/>
    <property type="molecule type" value="Genomic_DNA"/>
</dbReference>
<evidence type="ECO:0000256" key="1">
    <source>
        <dbReference type="SAM" id="MobiDB-lite"/>
    </source>
</evidence>
<accession>A0AAD7NKP6</accession>
<reference evidence="2" key="1">
    <citation type="submission" date="2023-03" db="EMBL/GenBank/DDBJ databases">
        <title>Massive genome expansion in bonnet fungi (Mycena s.s.) driven by repeated elements and novel gene families across ecological guilds.</title>
        <authorList>
            <consortium name="Lawrence Berkeley National Laboratory"/>
            <person name="Harder C.B."/>
            <person name="Miyauchi S."/>
            <person name="Viragh M."/>
            <person name="Kuo A."/>
            <person name="Thoen E."/>
            <person name="Andreopoulos B."/>
            <person name="Lu D."/>
            <person name="Skrede I."/>
            <person name="Drula E."/>
            <person name="Henrissat B."/>
            <person name="Morin E."/>
            <person name="Kohler A."/>
            <person name="Barry K."/>
            <person name="LaButti K."/>
            <person name="Morin E."/>
            <person name="Salamov A."/>
            <person name="Lipzen A."/>
            <person name="Mereny Z."/>
            <person name="Hegedus B."/>
            <person name="Baldrian P."/>
            <person name="Stursova M."/>
            <person name="Weitz H."/>
            <person name="Taylor A."/>
            <person name="Grigoriev I.V."/>
            <person name="Nagy L.G."/>
            <person name="Martin F."/>
            <person name="Kauserud H."/>
        </authorList>
    </citation>
    <scope>NUCLEOTIDE SEQUENCE</scope>
    <source>
        <strain evidence="2">CBHHK188m</strain>
    </source>
</reference>
<feature type="compositionally biased region" description="Acidic residues" evidence="1">
    <location>
        <begin position="226"/>
        <end position="239"/>
    </location>
</feature>
<dbReference type="Proteomes" id="UP001215280">
    <property type="component" value="Unassembled WGS sequence"/>
</dbReference>
<keyword evidence="3" id="KW-1185">Reference proteome</keyword>
<comment type="caution">
    <text evidence="2">The sequence shown here is derived from an EMBL/GenBank/DDBJ whole genome shotgun (WGS) entry which is preliminary data.</text>
</comment>
<protein>
    <submittedName>
        <fullName evidence="2">Uncharacterized protein</fullName>
    </submittedName>
</protein>
<feature type="compositionally biased region" description="Polar residues" evidence="1">
    <location>
        <begin position="13"/>
        <end position="24"/>
    </location>
</feature>
<feature type="compositionally biased region" description="Polar residues" evidence="1">
    <location>
        <begin position="282"/>
        <end position="291"/>
    </location>
</feature>
<feature type="region of interest" description="Disordered" evidence="1">
    <location>
        <begin position="1"/>
        <end position="28"/>
    </location>
</feature>
<organism evidence="2 3">
    <name type="scientific">Mycena maculata</name>
    <dbReference type="NCBI Taxonomy" id="230809"/>
    <lineage>
        <taxon>Eukaryota</taxon>
        <taxon>Fungi</taxon>
        <taxon>Dikarya</taxon>
        <taxon>Basidiomycota</taxon>
        <taxon>Agaricomycotina</taxon>
        <taxon>Agaricomycetes</taxon>
        <taxon>Agaricomycetidae</taxon>
        <taxon>Agaricales</taxon>
        <taxon>Marasmiineae</taxon>
        <taxon>Mycenaceae</taxon>
        <taxon>Mycena</taxon>
    </lineage>
</organism>
<gene>
    <name evidence="2" type="ORF">DFH07DRAFT_955963</name>
</gene>
<name>A0AAD7NKP6_9AGAR</name>
<feature type="region of interest" description="Disordered" evidence="1">
    <location>
        <begin position="173"/>
        <end position="293"/>
    </location>
</feature>
<evidence type="ECO:0000313" key="2">
    <source>
        <dbReference type="EMBL" id="KAJ7764505.1"/>
    </source>
</evidence>
<proteinExistence type="predicted"/>
<sequence>MSEGGAGRRWRRASQQTEKASVTSGRARRDIRDARHSLRDTFFHSTHTYSSFACSILSTYSTLLSTLGFLIVSFASISPSSVRKNFPCRTVALSSALGPLRVGPSFVAFGFSLSSLAVPLVSCLSAVLQTPSLSPAPATPPRHAHAPDSSLGSLGTIDDDLSAYDPNFFSGVDALRAPDPDNLQMPGQQTPDMPAWAYMPSGGFPENLSPEELAEIRADPSAADDSVMDEDEDEEDELDPSPALPSPSLGRRRPLDLNQRPVHPLRFSSPPVEPQSGGRPSPQGSNTSQGSPAHCVCSSKINLTACALGNEKAKSMHAHRNESANQPNAPPPPSTSIWGCTCALHGCILAPAAFLLWQLTPMVTALVG</sequence>